<feature type="compositionally biased region" description="Basic residues" evidence="1">
    <location>
        <begin position="28"/>
        <end position="44"/>
    </location>
</feature>
<dbReference type="Gene3D" id="3.30.1330.60">
    <property type="entry name" value="OmpA-like domain"/>
    <property type="match status" value="1"/>
</dbReference>
<dbReference type="Pfam" id="PF05359">
    <property type="entry name" value="DUF748"/>
    <property type="match status" value="1"/>
</dbReference>
<dbReference type="GO" id="GO:0005886">
    <property type="term" value="C:plasma membrane"/>
    <property type="evidence" value="ECO:0007669"/>
    <property type="project" value="TreeGrafter"/>
</dbReference>
<dbReference type="PANTHER" id="PTHR30441:SF8">
    <property type="entry name" value="DUF748 DOMAIN-CONTAINING PROTEIN"/>
    <property type="match status" value="1"/>
</dbReference>
<dbReference type="Proteomes" id="UP000539642">
    <property type="component" value="Unassembled WGS sequence"/>
</dbReference>
<dbReference type="AlphaFoldDB" id="A0A840UZE3"/>
<dbReference type="RefSeq" id="WP_183351645.1">
    <property type="nucleotide sequence ID" value="NZ_JACHEO010000015.1"/>
</dbReference>
<organism evidence="3 4">
    <name type="scientific">Desulfoprunum benzoelyticum</name>
    <dbReference type="NCBI Taxonomy" id="1506996"/>
    <lineage>
        <taxon>Bacteria</taxon>
        <taxon>Pseudomonadati</taxon>
        <taxon>Thermodesulfobacteriota</taxon>
        <taxon>Desulfobulbia</taxon>
        <taxon>Desulfobulbales</taxon>
        <taxon>Desulfobulbaceae</taxon>
        <taxon>Desulfoprunum</taxon>
    </lineage>
</organism>
<evidence type="ECO:0000313" key="3">
    <source>
        <dbReference type="EMBL" id="MBB5348824.1"/>
    </source>
</evidence>
<dbReference type="EMBL" id="JACHEO010000015">
    <property type="protein sequence ID" value="MBB5348824.1"/>
    <property type="molecule type" value="Genomic_DNA"/>
</dbReference>
<protein>
    <submittedName>
        <fullName evidence="3">Uncharacterized protein involved in outer membrane biogenesis</fullName>
    </submittedName>
</protein>
<dbReference type="GO" id="GO:0090313">
    <property type="term" value="P:regulation of protein targeting to membrane"/>
    <property type="evidence" value="ECO:0007669"/>
    <property type="project" value="TreeGrafter"/>
</dbReference>
<comment type="caution">
    <text evidence="3">The sequence shown here is derived from an EMBL/GenBank/DDBJ whole genome shotgun (WGS) entry which is preliminary data.</text>
</comment>
<evidence type="ECO:0000256" key="1">
    <source>
        <dbReference type="SAM" id="MobiDB-lite"/>
    </source>
</evidence>
<dbReference type="InterPro" id="IPR036737">
    <property type="entry name" value="OmpA-like_sf"/>
</dbReference>
<gene>
    <name evidence="3" type="ORF">HNQ81_002564</name>
</gene>
<dbReference type="InterPro" id="IPR008023">
    <property type="entry name" value="DUF748"/>
</dbReference>
<keyword evidence="2" id="KW-1133">Transmembrane helix</keyword>
<reference evidence="3 4" key="1">
    <citation type="submission" date="2020-08" db="EMBL/GenBank/DDBJ databases">
        <title>Genomic Encyclopedia of Type Strains, Phase IV (KMG-IV): sequencing the most valuable type-strain genomes for metagenomic binning, comparative biology and taxonomic classification.</title>
        <authorList>
            <person name="Goeker M."/>
        </authorList>
    </citation>
    <scope>NUCLEOTIDE SEQUENCE [LARGE SCALE GENOMIC DNA]</scope>
    <source>
        <strain evidence="3 4">DSM 28570</strain>
    </source>
</reference>
<feature type="region of interest" description="Disordered" evidence="1">
    <location>
        <begin position="1"/>
        <end position="53"/>
    </location>
</feature>
<keyword evidence="2" id="KW-0472">Membrane</keyword>
<evidence type="ECO:0000256" key="2">
    <source>
        <dbReference type="SAM" id="Phobius"/>
    </source>
</evidence>
<feature type="compositionally biased region" description="Polar residues" evidence="1">
    <location>
        <begin position="1"/>
        <end position="10"/>
    </location>
</feature>
<dbReference type="PANTHER" id="PTHR30441">
    <property type="entry name" value="DUF748 DOMAIN-CONTAINING PROTEIN"/>
    <property type="match status" value="1"/>
</dbReference>
<evidence type="ECO:0000313" key="4">
    <source>
        <dbReference type="Proteomes" id="UP000539642"/>
    </source>
</evidence>
<dbReference type="InterPro" id="IPR052894">
    <property type="entry name" value="AsmA-related"/>
</dbReference>
<accession>A0A840UZE3</accession>
<proteinExistence type="predicted"/>
<feature type="transmembrane region" description="Helical" evidence="2">
    <location>
        <begin position="60"/>
        <end position="84"/>
    </location>
</feature>
<name>A0A840UZE3_9BACT</name>
<keyword evidence="2" id="KW-0812">Transmembrane</keyword>
<sequence length="1207" mass="131038">MSDNFGNISISPAGPERPPASTAGKGRSDRRLKKRVPDKKRPGKKDRPATPGSTGRLIKVLIPGILLLPLLYALGGFWLVPLYLKKSLPETVNARTGMDLAIKAIKFNPFTFNFSLQDLQLQASRPSEDNRHLLRISRIEADLAPLSLLRHDLVSNSLAIKGIEMNIVRSHDNRYNIKDLFSVGRTGTSSDIISFAELPFLFSLNNISIRDSSVTFQDIPAATTHTVEQIELDLPSLSNFPFETSQYIRPKFSAVINGSKVELTGQTSIPAKANDTGSETKLSCRIEGVDLPQYFNYLPVTAPIALTKGKADGSLELTFTRGTMEQEARFSIDFTGRVADMEITGEEYPLEATIPNAVLEGSFSPIDRRLHIRKLSLTTPRMQGRETEIVALTIPFLPTSGNSTEQPAGGPRPISATVDLFAIEDGSVAIVRDEKAKPESWSSLQMTVRNYRWNTPPPADGTSGGSFKVSGENTASDTTFSWQGAIESDGALNGPYQLDNISAATFLATIGMPPETVRSGKANLQGKLKVSREKAKEMRPAVDLWETETTLQDLKLVAGGKLWLQAPILTLSGLSRSGAKVNLGDLRLENGSIALQAGEFPDTFTALAAQNGKITVNSIDYSGKISVAGKTSTPLALSSVLLQAKSLDNRQNTGDNLVFSATINSKGNIKARGTARLAPFQATLDTGFSGLEAQTMLPWFSSLPLLTEARTTLAGKGQLTLPDASFNGELKFDEAVFKHADKPLLTWKQCDIQGLSYSRRPFHLGIAQMDIDSPVMNWQRAPDKPHPSQQFGAFLQDMLPEEKTVQSGDKGKIATSQLDIGKITITNGKIPYRDTRLSPPWSTTILITEGSITNIHSSGAGETGRFSFSGNLDQTAFTLSGAADLFGKTPGGETAFQASNWRLSDFAKYVPPELGIDSRKATFSATGSTTWNNGRLAENARFVFSNLQTAADADAALPLAFLTDTEGKVVLEIKGERDLPGENIPVLHDALATFQRQIIKAKVSPILLAGSDFADLVGSEFAEFRPGGYELTEQGRKILARFAALCSSHPFVGIRITGAADRIVDGDALNRQLEDSEARRVAEENERRKAAWQEARDEELARRRSEASTSQDFIEEDLMLDYPAFVPLKPAPVAFQDSMLKDLARRRAELVQKLLVDQLSLAPPRITVATKPRVTADSDAPGNRALLELRAIAAPKNAAGDQGGGKE</sequence>
<keyword evidence="4" id="KW-1185">Reference proteome</keyword>